<comment type="caution">
    <text evidence="2">The sequence shown here is derived from an EMBL/GenBank/DDBJ whole genome shotgun (WGS) entry which is preliminary data.</text>
</comment>
<feature type="compositionally biased region" description="Basic and acidic residues" evidence="1">
    <location>
        <begin position="187"/>
        <end position="201"/>
    </location>
</feature>
<dbReference type="InterPro" id="IPR034660">
    <property type="entry name" value="DinB/YfiT-like"/>
</dbReference>
<accession>A0A1U7NR96</accession>
<evidence type="ECO:0000256" key="1">
    <source>
        <dbReference type="SAM" id="MobiDB-lite"/>
    </source>
</evidence>
<dbReference type="SUPFAM" id="SSF109854">
    <property type="entry name" value="DinB/YfiT-like putative metalloenzymes"/>
    <property type="match status" value="1"/>
</dbReference>
<sequence>MTKSSSNKTLVPALITVAGVGLAAGAAYLARQRKGEVKEFVVSRVLEAPAGRSSYTDLGQGLERGGIALAGRAARAADTPANREVLSHIIGIERWGQNRLRMALGQRLHGSGPHGSDSYHAYRPAQDVTLAELRNLLSQTRSGTVDLARQLHANPPEDGATVNHNGLGPLTAKAWLRYLTQHADLESRRLRGEKDTARPQDEVMPEAAPS</sequence>
<organism evidence="2 3">
    <name type="scientific">Deinococcus marmoris</name>
    <dbReference type="NCBI Taxonomy" id="249408"/>
    <lineage>
        <taxon>Bacteria</taxon>
        <taxon>Thermotogati</taxon>
        <taxon>Deinococcota</taxon>
        <taxon>Deinococci</taxon>
        <taxon>Deinococcales</taxon>
        <taxon>Deinococcaceae</taxon>
        <taxon>Deinococcus</taxon>
    </lineage>
</organism>
<feature type="region of interest" description="Disordered" evidence="1">
    <location>
        <begin position="187"/>
        <end position="210"/>
    </location>
</feature>
<dbReference type="OrthoDB" id="69228at2"/>
<dbReference type="Proteomes" id="UP000186607">
    <property type="component" value="Unassembled WGS sequence"/>
</dbReference>
<dbReference type="RefSeq" id="WP_075837041.1">
    <property type="nucleotide sequence ID" value="NZ_MSTI01000180.1"/>
</dbReference>
<dbReference type="AlphaFoldDB" id="A0A1U7NR96"/>
<keyword evidence="3" id="KW-1185">Reference proteome</keyword>
<name>A0A1U7NR96_9DEIO</name>
<dbReference type="Gene3D" id="1.20.120.450">
    <property type="entry name" value="dinb family like domain"/>
    <property type="match status" value="1"/>
</dbReference>
<proteinExistence type="predicted"/>
<gene>
    <name evidence="2" type="ORF">BOO71_0014896</name>
</gene>
<dbReference type="EMBL" id="MSTI01000180">
    <property type="protein sequence ID" value="OLV15441.1"/>
    <property type="molecule type" value="Genomic_DNA"/>
</dbReference>
<protein>
    <submittedName>
        <fullName evidence="2">Uncharacterized protein</fullName>
    </submittedName>
</protein>
<reference evidence="2 3" key="1">
    <citation type="submission" date="2017-01" db="EMBL/GenBank/DDBJ databases">
        <title>Genome Analysis of Deinococcus marmoris KOPRI26562.</title>
        <authorList>
            <person name="Kim J.H."/>
            <person name="Oh H.-M."/>
        </authorList>
    </citation>
    <scope>NUCLEOTIDE SEQUENCE [LARGE SCALE GENOMIC DNA]</scope>
    <source>
        <strain evidence="2 3">KOPRI26562</strain>
    </source>
</reference>
<dbReference type="STRING" id="249408.BOO71_0014896"/>
<evidence type="ECO:0000313" key="3">
    <source>
        <dbReference type="Proteomes" id="UP000186607"/>
    </source>
</evidence>
<evidence type="ECO:0000313" key="2">
    <source>
        <dbReference type="EMBL" id="OLV15441.1"/>
    </source>
</evidence>